<protein>
    <submittedName>
        <fullName evidence="2">Glycosyltransferase family 25 protein</fullName>
    </submittedName>
</protein>
<evidence type="ECO:0000313" key="3">
    <source>
        <dbReference type="Proteomes" id="UP000309389"/>
    </source>
</evidence>
<name>A0A4T3F8A1_9SPHN</name>
<dbReference type="GO" id="GO:0016740">
    <property type="term" value="F:transferase activity"/>
    <property type="evidence" value="ECO:0007669"/>
    <property type="project" value="UniProtKB-KW"/>
</dbReference>
<sequence length="292" mass="32514">MLEAKQVEPMEAPVPPAAAEQPARRVQVRVVSFADAAERRARLTESISKVDCDWSFFDVVPAEGLPVAYDEAKAYETYGSVLSAAERSCAASHIAMMEEFVAKGTSDYLLCMEDDVLLDPYVRLDAMAGFMALCDVHFMRLYARFFVPANFLGAVGRMAFYRATWPALGTQCFLLSRAGATRLLESFHSTGLIAPIDVMLDGFWRTDMPVVVAYPFPAIELGLPSSIHNNRTLVDERNDALRASIGPRPTRRAKLGERVARAMANRKFRSFDKKLEQRIKENISALHTAFHG</sequence>
<gene>
    <name evidence="2" type="ORF">E5222_01855</name>
</gene>
<dbReference type="Pfam" id="PF01755">
    <property type="entry name" value="Glyco_transf_25"/>
    <property type="match status" value="1"/>
</dbReference>
<dbReference type="OrthoDB" id="259382at2"/>
<organism evidence="2 3">
    <name type="scientific">Alteraurantiacibacter aquimixticola</name>
    <dbReference type="NCBI Taxonomy" id="2489173"/>
    <lineage>
        <taxon>Bacteria</taxon>
        <taxon>Pseudomonadati</taxon>
        <taxon>Pseudomonadota</taxon>
        <taxon>Alphaproteobacteria</taxon>
        <taxon>Sphingomonadales</taxon>
        <taxon>Erythrobacteraceae</taxon>
        <taxon>Alteraurantiacibacter</taxon>
    </lineage>
</organism>
<evidence type="ECO:0000313" key="2">
    <source>
        <dbReference type="EMBL" id="TIX51240.1"/>
    </source>
</evidence>
<feature type="domain" description="Glycosyl transferase family 25" evidence="1">
    <location>
        <begin position="30"/>
        <end position="197"/>
    </location>
</feature>
<dbReference type="RefSeq" id="WP_136691959.1">
    <property type="nucleotide sequence ID" value="NZ_SSHH01000001.1"/>
</dbReference>
<reference evidence="2 3" key="1">
    <citation type="submission" date="2019-04" db="EMBL/GenBank/DDBJ databases">
        <title>Altererythrobacter aquimixticola sp. nov., isolated from sediment of junction between the ocean and a freshwater spring.</title>
        <authorList>
            <person name="Yoon J.-H."/>
        </authorList>
    </citation>
    <scope>NUCLEOTIDE SEQUENCE [LARGE SCALE GENOMIC DNA]</scope>
    <source>
        <strain evidence="2 3">SSKS-13</strain>
    </source>
</reference>
<dbReference type="InterPro" id="IPR002654">
    <property type="entry name" value="Glyco_trans_25"/>
</dbReference>
<dbReference type="EMBL" id="SSHH01000001">
    <property type="protein sequence ID" value="TIX51240.1"/>
    <property type="molecule type" value="Genomic_DNA"/>
</dbReference>
<comment type="caution">
    <text evidence="2">The sequence shown here is derived from an EMBL/GenBank/DDBJ whole genome shotgun (WGS) entry which is preliminary data.</text>
</comment>
<keyword evidence="2" id="KW-0808">Transferase</keyword>
<dbReference type="AlphaFoldDB" id="A0A4T3F8A1"/>
<evidence type="ECO:0000259" key="1">
    <source>
        <dbReference type="Pfam" id="PF01755"/>
    </source>
</evidence>
<accession>A0A4T3F8A1</accession>
<dbReference type="CDD" id="cd06532">
    <property type="entry name" value="Glyco_transf_25"/>
    <property type="match status" value="1"/>
</dbReference>
<dbReference type="Proteomes" id="UP000309389">
    <property type="component" value="Unassembled WGS sequence"/>
</dbReference>
<keyword evidence="3" id="KW-1185">Reference proteome</keyword>
<proteinExistence type="predicted"/>